<keyword evidence="1" id="KW-0378">Hydrolase</keyword>
<gene>
    <name evidence="1" type="ORF">OKW52_00215</name>
</gene>
<dbReference type="Gene3D" id="3.40.50.1820">
    <property type="entry name" value="alpha/beta hydrolase"/>
    <property type="match status" value="2"/>
</dbReference>
<dbReference type="RefSeq" id="WP_264503915.1">
    <property type="nucleotide sequence ID" value="NZ_JAPDFL010000001.1"/>
</dbReference>
<organism evidence="1 2">
    <name type="scientific">Pararhodobacter zhoushanensis</name>
    <dbReference type="NCBI Taxonomy" id="2479545"/>
    <lineage>
        <taxon>Bacteria</taxon>
        <taxon>Pseudomonadati</taxon>
        <taxon>Pseudomonadota</taxon>
        <taxon>Alphaproteobacteria</taxon>
        <taxon>Rhodobacterales</taxon>
        <taxon>Paracoccaceae</taxon>
        <taxon>Pararhodobacter</taxon>
    </lineage>
</organism>
<protein>
    <submittedName>
        <fullName evidence="1">Alpha/beta hydrolase</fullName>
    </submittedName>
</protein>
<dbReference type="InterPro" id="IPR029058">
    <property type="entry name" value="AB_hydrolase_fold"/>
</dbReference>
<evidence type="ECO:0000313" key="2">
    <source>
        <dbReference type="Proteomes" id="UP001208938"/>
    </source>
</evidence>
<sequence length="391" mass="42938">MQTKAPWRRQLEIVSFAENVKATEVYGFAGNSGMVNLEGQLLRGEADARTVFVFMHPTSTLQLLPMPMALADRGFHVLCAASRYAKNDSALIMEKVALDLGAWIRHARETLGYAKVVLVGWSGGGSLSLFYQAQAEHPTITHTPAGDPVDLTTAGLSPADGVVFIAAHLSRAETLTEWLDPSVLDETDPDKRDPEFDIYSPDCPHQPPYSAEFVARFRDAQRARNRRITSWVQGLLAELKARGTPEVERAFVVHRTMCDVRWLDPTLDPNGRKPEWTYMGHPMTVNVGPVGLARYTSLRSWLSQWSYDLSNAKGPLNAARITDAPVLQIVNGADDAVPATHNPAIRAALATQDTTHVELPGATHYYLGQPELLTQCIDTVAAWCAARGLEG</sequence>
<comment type="caution">
    <text evidence="1">The sequence shown here is derived from an EMBL/GenBank/DDBJ whole genome shotgun (WGS) entry which is preliminary data.</text>
</comment>
<evidence type="ECO:0000313" key="1">
    <source>
        <dbReference type="EMBL" id="MCW1930735.1"/>
    </source>
</evidence>
<reference evidence="1 2" key="1">
    <citation type="submission" date="2022-10" db="EMBL/GenBank/DDBJ databases">
        <title>Pararhodobacter sp. nov., isolated from marine algae.</title>
        <authorList>
            <person name="Choi B.J."/>
            <person name="Kim J.M."/>
            <person name="Lee J.K."/>
            <person name="Choi D.G."/>
            <person name="Jeon C.O."/>
        </authorList>
    </citation>
    <scope>NUCLEOTIDE SEQUENCE [LARGE SCALE GENOMIC DNA]</scope>
    <source>
        <strain evidence="1 2">ZQ420</strain>
    </source>
</reference>
<keyword evidence="2" id="KW-1185">Reference proteome</keyword>
<proteinExistence type="predicted"/>
<dbReference type="GO" id="GO:0016787">
    <property type="term" value="F:hydrolase activity"/>
    <property type="evidence" value="ECO:0007669"/>
    <property type="project" value="UniProtKB-KW"/>
</dbReference>
<dbReference type="Proteomes" id="UP001208938">
    <property type="component" value="Unassembled WGS sequence"/>
</dbReference>
<dbReference type="SUPFAM" id="SSF53474">
    <property type="entry name" value="alpha/beta-Hydrolases"/>
    <property type="match status" value="1"/>
</dbReference>
<dbReference type="EMBL" id="JAPDFL010000001">
    <property type="protein sequence ID" value="MCW1930735.1"/>
    <property type="molecule type" value="Genomic_DNA"/>
</dbReference>
<name>A0ABT3GT80_9RHOB</name>
<accession>A0ABT3GT80</accession>